<dbReference type="SUPFAM" id="SSF51695">
    <property type="entry name" value="PLC-like phosphodiesterases"/>
    <property type="match status" value="1"/>
</dbReference>
<comment type="similarity">
    <text evidence="1">Belongs to the AIM6 family.</text>
</comment>
<gene>
    <name evidence="5" type="ORF">OCU04_008015</name>
</gene>
<evidence type="ECO:0000313" key="5">
    <source>
        <dbReference type="EMBL" id="KAJ8062756.1"/>
    </source>
</evidence>
<dbReference type="AlphaFoldDB" id="A0A9X0AH88"/>
<name>A0A9X0AH88_9HELO</name>
<feature type="compositionally biased region" description="Basic and acidic residues" evidence="3">
    <location>
        <begin position="40"/>
        <end position="51"/>
    </location>
</feature>
<keyword evidence="4" id="KW-0472">Membrane</keyword>
<feature type="transmembrane region" description="Helical" evidence="4">
    <location>
        <begin position="59"/>
        <end position="84"/>
    </location>
</feature>
<evidence type="ECO:0000256" key="4">
    <source>
        <dbReference type="SAM" id="Phobius"/>
    </source>
</evidence>
<keyword evidence="6" id="KW-1185">Reference proteome</keyword>
<dbReference type="GO" id="GO:0008081">
    <property type="term" value="F:phosphoric diester hydrolase activity"/>
    <property type="evidence" value="ECO:0007669"/>
    <property type="project" value="InterPro"/>
</dbReference>
<proteinExistence type="inferred from homology"/>
<evidence type="ECO:0000256" key="1">
    <source>
        <dbReference type="ARBA" id="ARBA00008858"/>
    </source>
</evidence>
<dbReference type="Proteomes" id="UP001152300">
    <property type="component" value="Unassembled WGS sequence"/>
</dbReference>
<dbReference type="EMBL" id="JAPEIS010000009">
    <property type="protein sequence ID" value="KAJ8062756.1"/>
    <property type="molecule type" value="Genomic_DNA"/>
</dbReference>
<dbReference type="PANTHER" id="PTHR31571">
    <property type="entry name" value="ALTERED INHERITANCE OF MITOCHONDRIA PROTEIN 6"/>
    <property type="match status" value="1"/>
</dbReference>
<keyword evidence="4" id="KW-1133">Transmembrane helix</keyword>
<sequence>MANSQFELAEDEERSSCSSEDSLSHRRSSSDGSWKGLLHGNEKKNARQNNEKTGVRRHWLRIIGFMIVLGVIATLIWLSLLLTLRRHHKPRFPSNKVSSIIDDWRSPEDSIGLLSPWQSDFNQGILPMACHSHNDYWRTVPLFQALAAGCISVEADIYLPTKPESDDLLVGHSPRSLTQDRALQSLYIGPLITILENLNNDFNNSDSAGWSGIFQSSPGTTFTLFLDFKSDGSELWPYVNRHLENFRLKNWLTHWSSSKGLTWAPIIVVASGKAPFDLLVSNTTYRDVFYDAPLEDIANPLYDNTNSYYASVSMSKAIGRLWLWKFSSAQLNKIAEQVSVATSKDLKARYWDTPSWPITFRDYVSGIFIEKGVEILNVDGYSSVLYFPLMTRFGQNRLVW</sequence>
<evidence type="ECO:0000256" key="2">
    <source>
        <dbReference type="ARBA" id="ARBA00014286"/>
    </source>
</evidence>
<evidence type="ECO:0000313" key="6">
    <source>
        <dbReference type="Proteomes" id="UP001152300"/>
    </source>
</evidence>
<feature type="region of interest" description="Disordered" evidence="3">
    <location>
        <begin position="1"/>
        <end position="51"/>
    </location>
</feature>
<comment type="caution">
    <text evidence="5">The sequence shown here is derived from an EMBL/GenBank/DDBJ whole genome shotgun (WGS) entry which is preliminary data.</text>
</comment>
<reference evidence="5" key="1">
    <citation type="submission" date="2022-11" db="EMBL/GenBank/DDBJ databases">
        <title>Genome Resource of Sclerotinia nivalis Strain SnTB1, a Plant Pathogen Isolated from American Ginseng.</title>
        <authorList>
            <person name="Fan S."/>
        </authorList>
    </citation>
    <scope>NUCLEOTIDE SEQUENCE</scope>
    <source>
        <strain evidence="5">SnTB1</strain>
    </source>
</reference>
<dbReference type="InterPro" id="IPR051236">
    <property type="entry name" value="HAT_RTT109-like"/>
</dbReference>
<protein>
    <recommendedName>
        <fullName evidence="2">Altered inheritance of mitochondria protein 6</fullName>
    </recommendedName>
</protein>
<evidence type="ECO:0000256" key="3">
    <source>
        <dbReference type="SAM" id="MobiDB-lite"/>
    </source>
</evidence>
<keyword evidence="4" id="KW-0812">Transmembrane</keyword>
<dbReference type="InterPro" id="IPR017946">
    <property type="entry name" value="PLC-like_Pdiesterase_TIM-brl"/>
</dbReference>
<dbReference type="OrthoDB" id="4153866at2759"/>
<dbReference type="GO" id="GO:0006629">
    <property type="term" value="P:lipid metabolic process"/>
    <property type="evidence" value="ECO:0007669"/>
    <property type="project" value="InterPro"/>
</dbReference>
<organism evidence="5 6">
    <name type="scientific">Sclerotinia nivalis</name>
    <dbReference type="NCBI Taxonomy" id="352851"/>
    <lineage>
        <taxon>Eukaryota</taxon>
        <taxon>Fungi</taxon>
        <taxon>Dikarya</taxon>
        <taxon>Ascomycota</taxon>
        <taxon>Pezizomycotina</taxon>
        <taxon>Leotiomycetes</taxon>
        <taxon>Helotiales</taxon>
        <taxon>Sclerotiniaceae</taxon>
        <taxon>Sclerotinia</taxon>
    </lineage>
</organism>
<dbReference type="PANTHER" id="PTHR31571:SF1">
    <property type="entry name" value="ALTERED INHERITANCE OF MITOCHONDRIA PROTEIN 6"/>
    <property type="match status" value="1"/>
</dbReference>
<accession>A0A9X0AH88</accession>